<protein>
    <submittedName>
        <fullName evidence="1">Uncharacterized protein</fullName>
    </submittedName>
</protein>
<comment type="caution">
    <text evidence="1">The sequence shown here is derived from an EMBL/GenBank/DDBJ whole genome shotgun (WGS) entry which is preliminary data.</text>
</comment>
<organism evidence="1 2">
    <name type="scientific">Dermacentor silvarum</name>
    <name type="common">Tick</name>
    <dbReference type="NCBI Taxonomy" id="543639"/>
    <lineage>
        <taxon>Eukaryota</taxon>
        <taxon>Metazoa</taxon>
        <taxon>Ecdysozoa</taxon>
        <taxon>Arthropoda</taxon>
        <taxon>Chelicerata</taxon>
        <taxon>Arachnida</taxon>
        <taxon>Acari</taxon>
        <taxon>Parasitiformes</taxon>
        <taxon>Ixodida</taxon>
        <taxon>Ixodoidea</taxon>
        <taxon>Ixodidae</taxon>
        <taxon>Rhipicephalinae</taxon>
        <taxon>Dermacentor</taxon>
    </lineage>
</organism>
<evidence type="ECO:0000313" key="1">
    <source>
        <dbReference type="EMBL" id="KAH7980759.1"/>
    </source>
</evidence>
<accession>A0ACB8E357</accession>
<proteinExistence type="predicted"/>
<sequence length="155" mass="18076">MAEARKPREQLSLESVLRHQTDAQMNLYEQRVASFTNWPLPADAECTPARMAEAGFYHCPTEDEPDLARCYVCLKQMSEWKPSDDPRSEHARSTNCDFLNLGKKPQDITAREFLALEAARYKNKARKFLEMQEEELQNAISDATRELQKVRNRRR</sequence>
<name>A0ACB8E357_DERSI</name>
<evidence type="ECO:0000313" key="2">
    <source>
        <dbReference type="Proteomes" id="UP000821865"/>
    </source>
</evidence>
<reference evidence="1" key="1">
    <citation type="submission" date="2020-05" db="EMBL/GenBank/DDBJ databases">
        <title>Large-scale comparative analyses of tick genomes elucidate their genetic diversity and vector capacities.</title>
        <authorList>
            <person name="Jia N."/>
            <person name="Wang J."/>
            <person name="Shi W."/>
            <person name="Du L."/>
            <person name="Sun Y."/>
            <person name="Zhan W."/>
            <person name="Jiang J."/>
            <person name="Wang Q."/>
            <person name="Zhang B."/>
            <person name="Ji P."/>
            <person name="Sakyi L.B."/>
            <person name="Cui X."/>
            <person name="Yuan T."/>
            <person name="Jiang B."/>
            <person name="Yang W."/>
            <person name="Lam T.T.-Y."/>
            <person name="Chang Q."/>
            <person name="Ding S."/>
            <person name="Wang X."/>
            <person name="Zhu J."/>
            <person name="Ruan X."/>
            <person name="Zhao L."/>
            <person name="Wei J."/>
            <person name="Que T."/>
            <person name="Du C."/>
            <person name="Cheng J."/>
            <person name="Dai P."/>
            <person name="Han X."/>
            <person name="Huang E."/>
            <person name="Gao Y."/>
            <person name="Liu J."/>
            <person name="Shao H."/>
            <person name="Ye R."/>
            <person name="Li L."/>
            <person name="Wei W."/>
            <person name="Wang X."/>
            <person name="Wang C."/>
            <person name="Yang T."/>
            <person name="Huo Q."/>
            <person name="Li W."/>
            <person name="Guo W."/>
            <person name="Chen H."/>
            <person name="Zhou L."/>
            <person name="Ni X."/>
            <person name="Tian J."/>
            <person name="Zhou Y."/>
            <person name="Sheng Y."/>
            <person name="Liu T."/>
            <person name="Pan Y."/>
            <person name="Xia L."/>
            <person name="Li J."/>
            <person name="Zhao F."/>
            <person name="Cao W."/>
        </authorList>
    </citation>
    <scope>NUCLEOTIDE SEQUENCE</scope>
    <source>
        <strain evidence="1">Dsil-2018</strain>
    </source>
</reference>
<dbReference type="EMBL" id="CM023470">
    <property type="protein sequence ID" value="KAH7980759.1"/>
    <property type="molecule type" value="Genomic_DNA"/>
</dbReference>
<dbReference type="Proteomes" id="UP000821865">
    <property type="component" value="Chromosome 1"/>
</dbReference>
<keyword evidence="2" id="KW-1185">Reference proteome</keyword>
<gene>
    <name evidence="1" type="ORF">HPB49_018992</name>
</gene>